<keyword evidence="2" id="KW-1185">Reference proteome</keyword>
<dbReference type="OrthoDB" id="6120634at2"/>
<sequence length="88" mass="10089">MSMAEESRQAKMISEMRGFIKKVLMDPTIPVKCMEIARRLHQEKDAERKIADEISASTTIRIPENMSDADKLFLDVVNEVLEDESALY</sequence>
<dbReference type="HOGENOM" id="CLU_169611_0_0_6"/>
<dbReference type="AlphaFoldDB" id="Q2SNJ7"/>
<organism evidence="1 2">
    <name type="scientific">Hahella chejuensis (strain KCTC 2396)</name>
    <dbReference type="NCBI Taxonomy" id="349521"/>
    <lineage>
        <taxon>Bacteria</taxon>
        <taxon>Pseudomonadati</taxon>
        <taxon>Pseudomonadota</taxon>
        <taxon>Gammaproteobacteria</taxon>
        <taxon>Oceanospirillales</taxon>
        <taxon>Hahellaceae</taxon>
        <taxon>Hahella</taxon>
    </lineage>
</organism>
<accession>Q2SNJ7</accession>
<dbReference type="Proteomes" id="UP000000238">
    <property type="component" value="Chromosome"/>
</dbReference>
<name>Q2SNJ7_HAHCH</name>
<evidence type="ECO:0000313" key="2">
    <source>
        <dbReference type="Proteomes" id="UP000000238"/>
    </source>
</evidence>
<dbReference type="KEGG" id="hch:HCH_00885"/>
<gene>
    <name evidence="1" type="ordered locus">HCH_00885</name>
</gene>
<reference evidence="1 2" key="1">
    <citation type="journal article" date="2005" name="Nucleic Acids Res.">
        <title>Genomic blueprint of Hahella chejuensis, a marine microbe producing an algicidal agent.</title>
        <authorList>
            <person name="Jeong H."/>
            <person name="Yim J.H."/>
            <person name="Lee C."/>
            <person name="Choi S.-H."/>
            <person name="Park Y.K."/>
            <person name="Yoon S.H."/>
            <person name="Hur C.-G."/>
            <person name="Kang H.-Y."/>
            <person name="Kim D."/>
            <person name="Lee H.H."/>
            <person name="Park K.H."/>
            <person name="Park S.-H."/>
            <person name="Park H.-S."/>
            <person name="Lee H.K."/>
            <person name="Oh T.K."/>
            <person name="Kim J.F."/>
        </authorList>
    </citation>
    <scope>NUCLEOTIDE SEQUENCE [LARGE SCALE GENOMIC DNA]</scope>
    <source>
        <strain evidence="1 2">KCTC 2396</strain>
    </source>
</reference>
<dbReference type="EMBL" id="CP000155">
    <property type="protein sequence ID" value="ABC27777.1"/>
    <property type="molecule type" value="Genomic_DNA"/>
</dbReference>
<dbReference type="RefSeq" id="WP_011394852.1">
    <property type="nucleotide sequence ID" value="NC_007645.1"/>
</dbReference>
<protein>
    <submittedName>
        <fullName evidence="1">Uncharacterized protein</fullName>
    </submittedName>
</protein>
<dbReference type="eggNOG" id="ENOG50335N9">
    <property type="taxonomic scope" value="Bacteria"/>
</dbReference>
<proteinExistence type="predicted"/>
<evidence type="ECO:0000313" key="1">
    <source>
        <dbReference type="EMBL" id="ABC27777.1"/>
    </source>
</evidence>